<sequence length="410" mass="47107">MENENLIRLIEQTPDIRKRFKTEYISLGKPAGKPAIQTTYQTIHNDEKYLLWKAEIEAELEKLPESKIVQDIIHLFSKMGKNFSDDLTFTQLEAKLTVLEKMLSESMEENCKMDKPHKLFISHSSKDADYVEAFVGLLEILGLRDEDIICSSVPPYCIPIDNKVYEWLVNEFHNSDLHVIYAFSKNYYSSAASLNEMGAAWAMKHKWTGVLLPGFQFNQLDGCIDKTQISIKLDDSDNRTLKYRLAEFKDELIKEFELRPMSEATWERHRDKFLDRIANITEKRAEECKRAEEEEQQYAPVVGQEDVGRIPVDSAFLLVYAAEGNGQIFKLATLGSSVQVLADGKQFMADNSQRESARWQEALDRLITWGWVKPVGLKGEIYEVTGTGYTKADWLKDGMCIDTSKEPLEE</sequence>
<accession>A0A3R5ZMC9</accession>
<evidence type="ECO:0000313" key="2">
    <source>
        <dbReference type="Proteomes" id="UP000283295"/>
    </source>
</evidence>
<name>A0A3R5ZMC9_9FIRM</name>
<dbReference type="EMBL" id="QRVK01000050">
    <property type="protein sequence ID" value="RGS36870.1"/>
    <property type="molecule type" value="Genomic_DNA"/>
</dbReference>
<evidence type="ECO:0008006" key="3">
    <source>
        <dbReference type="Google" id="ProtNLM"/>
    </source>
</evidence>
<protein>
    <recommendedName>
        <fullName evidence="3">TIR domain-containing protein</fullName>
    </recommendedName>
</protein>
<reference evidence="1 2" key="1">
    <citation type="submission" date="2018-08" db="EMBL/GenBank/DDBJ databases">
        <title>A genome reference for cultivated species of the human gut microbiota.</title>
        <authorList>
            <person name="Zou Y."/>
            <person name="Xue W."/>
            <person name="Luo G."/>
        </authorList>
    </citation>
    <scope>NUCLEOTIDE SEQUENCE [LARGE SCALE GENOMIC DNA]</scope>
    <source>
        <strain evidence="1 2">AF22-21</strain>
    </source>
</reference>
<evidence type="ECO:0000313" key="1">
    <source>
        <dbReference type="EMBL" id="RGS36870.1"/>
    </source>
</evidence>
<dbReference type="Proteomes" id="UP000283295">
    <property type="component" value="Unassembled WGS sequence"/>
</dbReference>
<proteinExistence type="predicted"/>
<dbReference type="InterPro" id="IPR035897">
    <property type="entry name" value="Toll_tir_struct_dom_sf"/>
</dbReference>
<comment type="caution">
    <text evidence="1">The sequence shown here is derived from an EMBL/GenBank/DDBJ whole genome shotgun (WGS) entry which is preliminary data.</text>
</comment>
<dbReference type="OrthoDB" id="4772211at2"/>
<dbReference type="SUPFAM" id="SSF52200">
    <property type="entry name" value="Toll/Interleukin receptor TIR domain"/>
    <property type="match status" value="1"/>
</dbReference>
<dbReference type="AlphaFoldDB" id="A0A3R5ZMC9"/>
<gene>
    <name evidence="1" type="ORF">DWX94_12755</name>
</gene>
<dbReference type="Gene3D" id="3.40.50.10140">
    <property type="entry name" value="Toll/interleukin-1 receptor homology (TIR) domain"/>
    <property type="match status" value="1"/>
</dbReference>
<organism evidence="1 2">
    <name type="scientific">Coprococcus eutactus</name>
    <dbReference type="NCBI Taxonomy" id="33043"/>
    <lineage>
        <taxon>Bacteria</taxon>
        <taxon>Bacillati</taxon>
        <taxon>Bacillota</taxon>
        <taxon>Clostridia</taxon>
        <taxon>Lachnospirales</taxon>
        <taxon>Lachnospiraceae</taxon>
        <taxon>Coprococcus</taxon>
    </lineage>
</organism>